<dbReference type="AlphaFoldDB" id="A0AAJ0C341"/>
<comment type="caution">
    <text evidence="2">The sequence shown here is derived from an EMBL/GenBank/DDBJ whole genome shotgun (WGS) entry which is preliminary data.</text>
</comment>
<evidence type="ECO:0000313" key="3">
    <source>
        <dbReference type="Proteomes" id="UP001244011"/>
    </source>
</evidence>
<keyword evidence="1" id="KW-0812">Transmembrane</keyword>
<name>A0AAJ0C341_9PEZI</name>
<keyword evidence="3" id="KW-1185">Reference proteome</keyword>
<accession>A0AAJ0C341</accession>
<keyword evidence="1" id="KW-0472">Membrane</keyword>
<reference evidence="2" key="1">
    <citation type="submission" date="2023-06" db="EMBL/GenBank/DDBJ databases">
        <title>Genome-scale phylogeny and comparative genomics of the fungal order Sordariales.</title>
        <authorList>
            <consortium name="Lawrence Berkeley National Laboratory"/>
            <person name="Hensen N."/>
            <person name="Bonometti L."/>
            <person name="Westerberg I."/>
            <person name="Brannstrom I.O."/>
            <person name="Guillou S."/>
            <person name="Cros-Aarteil S."/>
            <person name="Calhoun S."/>
            <person name="Haridas S."/>
            <person name="Kuo A."/>
            <person name="Mondo S."/>
            <person name="Pangilinan J."/>
            <person name="Riley R."/>
            <person name="Labutti K."/>
            <person name="Andreopoulos B."/>
            <person name="Lipzen A."/>
            <person name="Chen C."/>
            <person name="Yanf M."/>
            <person name="Daum C."/>
            <person name="Ng V."/>
            <person name="Clum A."/>
            <person name="Steindorff A."/>
            <person name="Ohm R."/>
            <person name="Martin F."/>
            <person name="Silar P."/>
            <person name="Natvig D."/>
            <person name="Lalanne C."/>
            <person name="Gautier V."/>
            <person name="Ament-Velasquez S.L."/>
            <person name="Kruys A."/>
            <person name="Hutchinson M.I."/>
            <person name="Powell A.J."/>
            <person name="Barry K."/>
            <person name="Miller A.N."/>
            <person name="Grigoriev I.V."/>
            <person name="Debuchy R."/>
            <person name="Gladieux P."/>
            <person name="Thoren M.H."/>
            <person name="Johannesson H."/>
        </authorList>
    </citation>
    <scope>NUCLEOTIDE SEQUENCE</scope>
    <source>
        <strain evidence="2">8032-3</strain>
    </source>
</reference>
<organism evidence="2 3">
    <name type="scientific">Phialemonium atrogriseum</name>
    <dbReference type="NCBI Taxonomy" id="1093897"/>
    <lineage>
        <taxon>Eukaryota</taxon>
        <taxon>Fungi</taxon>
        <taxon>Dikarya</taxon>
        <taxon>Ascomycota</taxon>
        <taxon>Pezizomycotina</taxon>
        <taxon>Sordariomycetes</taxon>
        <taxon>Sordariomycetidae</taxon>
        <taxon>Cephalothecales</taxon>
        <taxon>Cephalothecaceae</taxon>
        <taxon>Phialemonium</taxon>
    </lineage>
</organism>
<keyword evidence="1" id="KW-1133">Transmembrane helix</keyword>
<protein>
    <submittedName>
        <fullName evidence="2">Uncharacterized protein</fullName>
    </submittedName>
</protein>
<proteinExistence type="predicted"/>
<dbReference type="EMBL" id="MU839003">
    <property type="protein sequence ID" value="KAK1769060.1"/>
    <property type="molecule type" value="Genomic_DNA"/>
</dbReference>
<evidence type="ECO:0000313" key="2">
    <source>
        <dbReference type="EMBL" id="KAK1769060.1"/>
    </source>
</evidence>
<feature type="transmembrane region" description="Helical" evidence="1">
    <location>
        <begin position="123"/>
        <end position="143"/>
    </location>
</feature>
<dbReference type="RefSeq" id="XP_060285273.1">
    <property type="nucleotide sequence ID" value="XM_060423746.1"/>
</dbReference>
<evidence type="ECO:0000256" key="1">
    <source>
        <dbReference type="SAM" id="Phobius"/>
    </source>
</evidence>
<dbReference type="Proteomes" id="UP001244011">
    <property type="component" value="Unassembled WGS sequence"/>
</dbReference>
<feature type="transmembrane region" description="Helical" evidence="1">
    <location>
        <begin position="100"/>
        <end position="117"/>
    </location>
</feature>
<gene>
    <name evidence="2" type="ORF">QBC33DRAFT_339793</name>
</gene>
<sequence>MVMRSFPCSYYRWSFYLLVRLGLVGGMPLHRHWRRSSSSFSREFAPFRLYSLITTGFMASWLTDARILHGSDWGGLHSAIHHGMSGGWVWKVQTGRFSPFFFYFLFFIFILFLHLRVTYGLTASLPCPALSLSPIVFISCLLCPAQRVSVTPRCHLRRWLFQDGLRARNDHWRWEILAEQALHQPMVWS</sequence>
<feature type="transmembrane region" description="Helical" evidence="1">
    <location>
        <begin position="13"/>
        <end position="30"/>
    </location>
</feature>
<dbReference type="GeneID" id="85306933"/>